<dbReference type="PROSITE" id="PS51186">
    <property type="entry name" value="GNAT"/>
    <property type="match status" value="1"/>
</dbReference>
<dbReference type="RefSeq" id="WP_301134274.1">
    <property type="nucleotide sequence ID" value="NZ_JAUHPW010000007.1"/>
</dbReference>
<dbReference type="InterPro" id="IPR050832">
    <property type="entry name" value="Bact_Acetyltransf"/>
</dbReference>
<dbReference type="Pfam" id="PF00583">
    <property type="entry name" value="Acetyltransf_1"/>
    <property type="match status" value="1"/>
</dbReference>
<evidence type="ECO:0000256" key="2">
    <source>
        <dbReference type="ARBA" id="ARBA00023315"/>
    </source>
</evidence>
<dbReference type="PANTHER" id="PTHR43877">
    <property type="entry name" value="AMINOALKYLPHOSPHONATE N-ACETYLTRANSFERASE-RELATED-RELATED"/>
    <property type="match status" value="1"/>
</dbReference>
<dbReference type="EMBL" id="JAUHPW010000007">
    <property type="protein sequence ID" value="MDN4476246.1"/>
    <property type="molecule type" value="Genomic_DNA"/>
</dbReference>
<gene>
    <name evidence="4" type="ORF">QQX09_10305</name>
</gene>
<organism evidence="4 5">
    <name type="scientific">Demequina litoralis</name>
    <dbReference type="NCBI Taxonomy" id="3051660"/>
    <lineage>
        <taxon>Bacteria</taxon>
        <taxon>Bacillati</taxon>
        <taxon>Actinomycetota</taxon>
        <taxon>Actinomycetes</taxon>
        <taxon>Micrococcales</taxon>
        <taxon>Demequinaceae</taxon>
        <taxon>Demequina</taxon>
    </lineage>
</organism>
<name>A0ABT8GAS8_9MICO</name>
<protein>
    <submittedName>
        <fullName evidence="4">GNAT family N-acetyltransferase</fullName>
    </submittedName>
</protein>
<keyword evidence="5" id="KW-1185">Reference proteome</keyword>
<dbReference type="InterPro" id="IPR016181">
    <property type="entry name" value="Acyl_CoA_acyltransferase"/>
</dbReference>
<keyword evidence="1" id="KW-0808">Transferase</keyword>
<sequence length="150" mass="16527">MIRTAGPGDAAEVARLLDAFNREFDTPTPGPDVLEARLRPMLDTPDTVAFLAGERAIGLALVTYRPNVWHDGPVALLDELYVRPDYRDQGIGTELVEAIVAHAVTRACRLVEVNVDEGDGDALRFYARHGFALLQPDTGERALYLAREVR</sequence>
<feature type="domain" description="N-acetyltransferase" evidence="3">
    <location>
        <begin position="1"/>
        <end position="150"/>
    </location>
</feature>
<proteinExistence type="predicted"/>
<comment type="caution">
    <text evidence="4">The sequence shown here is derived from an EMBL/GenBank/DDBJ whole genome shotgun (WGS) entry which is preliminary data.</text>
</comment>
<evidence type="ECO:0000259" key="3">
    <source>
        <dbReference type="PROSITE" id="PS51186"/>
    </source>
</evidence>
<evidence type="ECO:0000313" key="4">
    <source>
        <dbReference type="EMBL" id="MDN4476246.1"/>
    </source>
</evidence>
<reference evidence="4" key="1">
    <citation type="submission" date="2023-06" db="EMBL/GenBank/DDBJ databases">
        <title>Sysu t00192.</title>
        <authorList>
            <person name="Gao L."/>
            <person name="Fang B.-Z."/>
            <person name="Li W.-J."/>
        </authorList>
    </citation>
    <scope>NUCLEOTIDE SEQUENCE</scope>
    <source>
        <strain evidence="4">SYSU T00192</strain>
    </source>
</reference>
<evidence type="ECO:0000256" key="1">
    <source>
        <dbReference type="ARBA" id="ARBA00022679"/>
    </source>
</evidence>
<evidence type="ECO:0000313" key="5">
    <source>
        <dbReference type="Proteomes" id="UP001172728"/>
    </source>
</evidence>
<keyword evidence="2" id="KW-0012">Acyltransferase</keyword>
<dbReference type="InterPro" id="IPR000182">
    <property type="entry name" value="GNAT_dom"/>
</dbReference>
<dbReference type="SUPFAM" id="SSF55729">
    <property type="entry name" value="Acyl-CoA N-acyltransferases (Nat)"/>
    <property type="match status" value="1"/>
</dbReference>
<dbReference type="Proteomes" id="UP001172728">
    <property type="component" value="Unassembled WGS sequence"/>
</dbReference>
<accession>A0ABT8GAS8</accession>
<dbReference type="Gene3D" id="3.40.630.30">
    <property type="match status" value="1"/>
</dbReference>
<dbReference type="CDD" id="cd04301">
    <property type="entry name" value="NAT_SF"/>
    <property type="match status" value="1"/>
</dbReference>